<dbReference type="GO" id="GO:0016787">
    <property type="term" value="F:hydrolase activity"/>
    <property type="evidence" value="ECO:0007669"/>
    <property type="project" value="UniProtKB-KW"/>
</dbReference>
<reference evidence="2" key="1">
    <citation type="submission" date="2016-06" db="EMBL/GenBank/DDBJ databases">
        <title>Parallel loss of symbiosis genes in relatives of nitrogen-fixing non-legume Parasponia.</title>
        <authorList>
            <person name="Van Velzen R."/>
            <person name="Holmer R."/>
            <person name="Bu F."/>
            <person name="Rutten L."/>
            <person name="Van Zeijl A."/>
            <person name="Liu W."/>
            <person name="Santuari L."/>
            <person name="Cao Q."/>
            <person name="Sharma T."/>
            <person name="Shen D."/>
            <person name="Roswanjaya Y."/>
            <person name="Wardhani T."/>
            <person name="Kalhor M.S."/>
            <person name="Jansen J."/>
            <person name="Van den Hoogen J."/>
            <person name="Gungor B."/>
            <person name="Hartog M."/>
            <person name="Hontelez J."/>
            <person name="Verver J."/>
            <person name="Yang W.-C."/>
            <person name="Schijlen E."/>
            <person name="Repin R."/>
            <person name="Schilthuizen M."/>
            <person name="Schranz E."/>
            <person name="Heidstra R."/>
            <person name="Miyata K."/>
            <person name="Fedorova E."/>
            <person name="Kohlen W."/>
            <person name="Bisseling T."/>
            <person name="Smit S."/>
            <person name="Geurts R."/>
        </authorList>
    </citation>
    <scope>NUCLEOTIDE SEQUENCE [LARGE SCALE GENOMIC DNA]</scope>
    <source>
        <strain evidence="2">cv. RG33-2</strain>
    </source>
</reference>
<dbReference type="EMBL" id="JXTC01000001">
    <property type="protein sequence ID" value="POO03951.1"/>
    <property type="molecule type" value="Genomic_DNA"/>
</dbReference>
<dbReference type="InParanoid" id="A0A2P5G1R0"/>
<name>A0A2P5G1R0_TREOI</name>
<dbReference type="PANTHER" id="PTHR47381:SF3">
    <property type="entry name" value="ALPHA_BETA-HYDROLASES SUPERFAMILY PROTEIN"/>
    <property type="match status" value="1"/>
</dbReference>
<dbReference type="OrthoDB" id="2152248at2759"/>
<dbReference type="PANTHER" id="PTHR47381">
    <property type="entry name" value="ALPHA/BETA-HYDROLASES SUPERFAMILY PROTEIN"/>
    <property type="match status" value="1"/>
</dbReference>
<dbReference type="AlphaFoldDB" id="A0A2P5G1R0"/>
<comment type="caution">
    <text evidence="1">The sequence shown here is derived from an EMBL/GenBank/DDBJ whole genome shotgun (WGS) entry which is preliminary data.</text>
</comment>
<dbReference type="Gene3D" id="3.40.50.1820">
    <property type="entry name" value="alpha/beta hydrolase"/>
    <property type="match status" value="1"/>
</dbReference>
<gene>
    <name evidence="1" type="ORF">TorRG33x02_002550</name>
</gene>
<proteinExistence type="predicted"/>
<protein>
    <submittedName>
        <fullName evidence="1">Alpha/Beta hydrolase fold containing protein</fullName>
    </submittedName>
</protein>
<dbReference type="InterPro" id="IPR029058">
    <property type="entry name" value="AB_hydrolase_fold"/>
</dbReference>
<evidence type="ECO:0000313" key="2">
    <source>
        <dbReference type="Proteomes" id="UP000237000"/>
    </source>
</evidence>
<dbReference type="SUPFAM" id="SSF53474">
    <property type="entry name" value="alpha/beta-Hydrolases"/>
    <property type="match status" value="1"/>
</dbReference>
<keyword evidence="2" id="KW-1185">Reference proteome</keyword>
<sequence>MATIENLKDLLLQEENLYLITEAGEQGRLPVLILSMKEDNDRKRPAVVFLHRTTTCKEWLRPLLEAYASRGYITIAIDSRYHGERASNINTYNDVCIFSYVLFSCVFFWHMGWCDSWISNLTSDHFKESDSAS</sequence>
<dbReference type="Proteomes" id="UP000237000">
    <property type="component" value="Unassembled WGS sequence"/>
</dbReference>
<keyword evidence="1" id="KW-0378">Hydrolase</keyword>
<dbReference type="STRING" id="63057.A0A2P5G1R0"/>
<evidence type="ECO:0000313" key="1">
    <source>
        <dbReference type="EMBL" id="POO03951.1"/>
    </source>
</evidence>
<accession>A0A2P5G1R0</accession>
<organism evidence="1 2">
    <name type="scientific">Trema orientale</name>
    <name type="common">Charcoal tree</name>
    <name type="synonym">Celtis orientalis</name>
    <dbReference type="NCBI Taxonomy" id="63057"/>
    <lineage>
        <taxon>Eukaryota</taxon>
        <taxon>Viridiplantae</taxon>
        <taxon>Streptophyta</taxon>
        <taxon>Embryophyta</taxon>
        <taxon>Tracheophyta</taxon>
        <taxon>Spermatophyta</taxon>
        <taxon>Magnoliopsida</taxon>
        <taxon>eudicotyledons</taxon>
        <taxon>Gunneridae</taxon>
        <taxon>Pentapetalae</taxon>
        <taxon>rosids</taxon>
        <taxon>fabids</taxon>
        <taxon>Rosales</taxon>
        <taxon>Cannabaceae</taxon>
        <taxon>Trema</taxon>
    </lineage>
</organism>